<dbReference type="Pfam" id="PF00005">
    <property type="entry name" value="ABC_tran"/>
    <property type="match status" value="1"/>
</dbReference>
<reference evidence="5" key="1">
    <citation type="submission" date="2020-01" db="EMBL/GenBank/DDBJ databases">
        <authorList>
            <person name="Rat A."/>
        </authorList>
    </citation>
    <scope>NUCLEOTIDE SEQUENCE</scope>
    <source>
        <strain evidence="5">LMG 31161</strain>
    </source>
</reference>
<dbReference type="InterPro" id="IPR008995">
    <property type="entry name" value="Mo/tungstate-bd_C_term_dom"/>
</dbReference>
<dbReference type="InterPro" id="IPR017871">
    <property type="entry name" value="ABC_transporter-like_CS"/>
</dbReference>
<dbReference type="GO" id="GO:0016887">
    <property type="term" value="F:ATP hydrolysis activity"/>
    <property type="evidence" value="ECO:0007669"/>
    <property type="project" value="InterPro"/>
</dbReference>
<proteinExistence type="predicted"/>
<comment type="caution">
    <text evidence="5">The sequence shown here is derived from an EMBL/GenBank/DDBJ whole genome shotgun (WGS) entry which is preliminary data.</text>
</comment>
<dbReference type="InterPro" id="IPR003439">
    <property type="entry name" value="ABC_transporter-like_ATP-bd"/>
</dbReference>
<dbReference type="Gene3D" id="3.40.50.300">
    <property type="entry name" value="P-loop containing nucleotide triphosphate hydrolases"/>
    <property type="match status" value="1"/>
</dbReference>
<dbReference type="PANTHER" id="PTHR42781:SF4">
    <property type="entry name" value="SPERMIDINE_PUTRESCINE IMPORT ATP-BINDING PROTEIN POTA"/>
    <property type="match status" value="1"/>
</dbReference>
<sequence>MNAEPVSIAAASTATPGLAIDGLAVAYGGQRVIENLSLTIEQGCFFTLLGPSGCGKTTLLRTIAGFIQAAEGRLLFGGSDVTRLPPHRRNIGMVFQDYALFPDKTVFDNVAYGLRARRVDEATIRRKVAQSLDHVGLGHLAARHPAALSGGQRQRVALARALVIEPQLLLMDEPLSNLDAKLRVQVREVITELQREAGITTIFVTHDQDEALAMSDRIGVMNRGRLEQVGPPSAIYREPATGYVADFVGAANLVKVTLPAAAAIGPVMVPLPGGVVTARAPATVPAGHALLVARPEEISLTRDGEGLTGTVRRRQYLGGRTTYKVELPEGLTLAVDLHGDRHDAFQPGDLVRLGFDPLRTLVLAS</sequence>
<dbReference type="Proteomes" id="UP001138708">
    <property type="component" value="Unassembled WGS sequence"/>
</dbReference>
<dbReference type="InterPro" id="IPR027417">
    <property type="entry name" value="P-loop_NTPase"/>
</dbReference>
<dbReference type="GO" id="GO:0022857">
    <property type="term" value="F:transmembrane transporter activity"/>
    <property type="evidence" value="ECO:0007669"/>
    <property type="project" value="InterPro"/>
</dbReference>
<dbReference type="InterPro" id="IPR050093">
    <property type="entry name" value="ABC_SmlMolc_Importer"/>
</dbReference>
<keyword evidence="7" id="KW-1185">Reference proteome</keyword>
<gene>
    <name evidence="6" type="ORF">GWK15_17230</name>
    <name evidence="5" type="ORF">GXW75_01875</name>
</gene>
<reference evidence="5" key="3">
    <citation type="journal article" date="2021" name="Syst. Appl. Microbiol.">
        <title>Roseomonas hellenica sp. nov., isolated from roots of wild-growing Alkanna tinctoria.</title>
        <authorList>
            <person name="Rat A."/>
            <person name="Naranjo H.D."/>
            <person name="Lebbe L."/>
            <person name="Cnockaert M."/>
            <person name="Krigas N."/>
            <person name="Grigoriadou K."/>
            <person name="Maloupa E."/>
            <person name="Willems A."/>
        </authorList>
    </citation>
    <scope>NUCLEOTIDE SEQUENCE</scope>
    <source>
        <strain evidence="5">LMG 31161</strain>
    </source>
</reference>
<dbReference type="PANTHER" id="PTHR42781">
    <property type="entry name" value="SPERMIDINE/PUTRESCINE IMPORT ATP-BINDING PROTEIN POTA"/>
    <property type="match status" value="1"/>
</dbReference>
<evidence type="ECO:0000313" key="7">
    <source>
        <dbReference type="Proteomes" id="UP000746741"/>
    </source>
</evidence>
<dbReference type="PROSITE" id="PS50893">
    <property type="entry name" value="ABC_TRANSPORTER_2"/>
    <property type="match status" value="1"/>
</dbReference>
<evidence type="ECO:0000256" key="2">
    <source>
        <dbReference type="ARBA" id="ARBA00022741"/>
    </source>
</evidence>
<dbReference type="SUPFAM" id="SSF52540">
    <property type="entry name" value="P-loop containing nucleoside triphosphate hydrolases"/>
    <property type="match status" value="1"/>
</dbReference>
<feature type="domain" description="ABC transporter" evidence="4">
    <location>
        <begin position="18"/>
        <end position="248"/>
    </location>
</feature>
<dbReference type="InterPro" id="IPR013611">
    <property type="entry name" value="Transp-assoc_OB_typ2"/>
</dbReference>
<dbReference type="AlphaFoldDB" id="A0A9X9WCC3"/>
<dbReference type="Proteomes" id="UP000746741">
    <property type="component" value="Unassembled WGS sequence"/>
</dbReference>
<dbReference type="InterPro" id="IPR003593">
    <property type="entry name" value="AAA+_ATPase"/>
</dbReference>
<keyword evidence="3 5" id="KW-0067">ATP-binding</keyword>
<dbReference type="PROSITE" id="PS00211">
    <property type="entry name" value="ABC_TRANSPORTER_1"/>
    <property type="match status" value="1"/>
</dbReference>
<evidence type="ECO:0000313" key="5">
    <source>
        <dbReference type="EMBL" id="MBR0657983.1"/>
    </source>
</evidence>
<reference evidence="6 7" key="2">
    <citation type="submission" date="2020-02" db="EMBL/GenBank/DDBJ databases">
        <authorList>
            <person name="Sun Q."/>
            <person name="Inoue M."/>
        </authorList>
    </citation>
    <scope>NUCLEOTIDE SEQUENCE [LARGE SCALE GENOMIC DNA]</scope>
    <source>
        <strain evidence="6 7">KCTC 22478</strain>
    </source>
</reference>
<evidence type="ECO:0000259" key="4">
    <source>
        <dbReference type="PROSITE" id="PS50893"/>
    </source>
</evidence>
<dbReference type="GO" id="GO:0005524">
    <property type="term" value="F:ATP binding"/>
    <property type="evidence" value="ECO:0007669"/>
    <property type="project" value="UniProtKB-KW"/>
</dbReference>
<dbReference type="FunFam" id="3.40.50.300:FF:000425">
    <property type="entry name" value="Probable ABC transporter, ATP-binding subunit"/>
    <property type="match status" value="1"/>
</dbReference>
<organism evidence="5 8">
    <name type="scientific">Neoroseomonas oryzicola</name>
    <dbReference type="NCBI Taxonomy" id="535904"/>
    <lineage>
        <taxon>Bacteria</taxon>
        <taxon>Pseudomonadati</taxon>
        <taxon>Pseudomonadota</taxon>
        <taxon>Alphaproteobacteria</taxon>
        <taxon>Acetobacterales</taxon>
        <taxon>Acetobacteraceae</taxon>
        <taxon>Neoroseomonas</taxon>
    </lineage>
</organism>
<name>A0A9X9WCC3_9PROT</name>
<evidence type="ECO:0000313" key="8">
    <source>
        <dbReference type="Proteomes" id="UP001138708"/>
    </source>
</evidence>
<protein>
    <submittedName>
        <fullName evidence="5">ABC transporter ATP-binding protein</fullName>
    </submittedName>
</protein>
<dbReference type="GO" id="GO:0043190">
    <property type="term" value="C:ATP-binding cassette (ABC) transporter complex"/>
    <property type="evidence" value="ECO:0007669"/>
    <property type="project" value="InterPro"/>
</dbReference>
<dbReference type="Gene3D" id="2.40.50.100">
    <property type="match status" value="1"/>
</dbReference>
<evidence type="ECO:0000256" key="1">
    <source>
        <dbReference type="ARBA" id="ARBA00022448"/>
    </source>
</evidence>
<dbReference type="SUPFAM" id="SSF50331">
    <property type="entry name" value="MOP-like"/>
    <property type="match status" value="1"/>
</dbReference>
<keyword evidence="1" id="KW-0813">Transport</keyword>
<dbReference type="Pfam" id="PF08402">
    <property type="entry name" value="TOBE_2"/>
    <property type="match status" value="1"/>
</dbReference>
<accession>A0A9X9WCC3</accession>
<keyword evidence="2" id="KW-0547">Nucleotide-binding</keyword>
<dbReference type="EMBL" id="JAAVUP010000005">
    <property type="protein sequence ID" value="NKE18699.1"/>
    <property type="molecule type" value="Genomic_DNA"/>
</dbReference>
<evidence type="ECO:0000256" key="3">
    <source>
        <dbReference type="ARBA" id="ARBA00022840"/>
    </source>
</evidence>
<dbReference type="EMBL" id="JAAEDK010000003">
    <property type="protein sequence ID" value="MBR0657983.1"/>
    <property type="molecule type" value="Genomic_DNA"/>
</dbReference>
<dbReference type="SMART" id="SM00382">
    <property type="entry name" value="AAA"/>
    <property type="match status" value="1"/>
</dbReference>
<evidence type="ECO:0000313" key="6">
    <source>
        <dbReference type="EMBL" id="NKE18699.1"/>
    </source>
</evidence>
<dbReference type="RefSeq" id="WP_168042610.1">
    <property type="nucleotide sequence ID" value="NZ_JAAEDK010000003.1"/>
</dbReference>
<dbReference type="GO" id="GO:0015697">
    <property type="term" value="P:quaternary ammonium group transport"/>
    <property type="evidence" value="ECO:0007669"/>
    <property type="project" value="UniProtKB-ARBA"/>
</dbReference>